<reference evidence="1" key="2">
    <citation type="submission" date="2025-08" db="UniProtKB">
        <authorList>
            <consortium name="Ensembl"/>
        </authorList>
    </citation>
    <scope>IDENTIFICATION</scope>
</reference>
<dbReference type="PANTHER" id="PTHR46254">
    <property type="entry name" value="PROTEIN GVQW1-RELATED"/>
    <property type="match status" value="1"/>
</dbReference>
<keyword evidence="2" id="KW-1185">Reference proteome</keyword>
<reference evidence="1 2" key="1">
    <citation type="submission" date="2009-03" db="EMBL/GenBank/DDBJ databases">
        <authorList>
            <person name="Warren W."/>
            <person name="Ye L."/>
            <person name="Minx P."/>
            <person name="Worley K."/>
            <person name="Gibbs R."/>
            <person name="Wilson R.K."/>
        </authorList>
    </citation>
    <scope>NUCLEOTIDE SEQUENCE [LARGE SCALE GENOMIC DNA]</scope>
</reference>
<sequence length="101" mass="11687">FFVFETESCSVTRCQAGVQWRNLGSLQPLPPEFKQFSCFSLQSSWDYRCTPPHPANFCVCFFETEFRSFHPGWSAMWLNQGSLQHQFSGLKRSSHLSLLNS</sequence>
<proteinExistence type="predicted"/>
<dbReference type="GeneTree" id="ENSGT00940000161627"/>
<evidence type="ECO:0000313" key="2">
    <source>
        <dbReference type="Proteomes" id="UP000008225"/>
    </source>
</evidence>
<reference evidence="1" key="3">
    <citation type="submission" date="2025-09" db="UniProtKB">
        <authorList>
            <consortium name="Ensembl"/>
        </authorList>
    </citation>
    <scope>IDENTIFICATION</scope>
</reference>
<protein>
    <submittedName>
        <fullName evidence="1">Uncharacterized protein</fullName>
    </submittedName>
</protein>
<dbReference type="Proteomes" id="UP000008225">
    <property type="component" value="Chromosome 9"/>
</dbReference>
<evidence type="ECO:0000313" key="1">
    <source>
        <dbReference type="Ensembl" id="ENSCJAP00000089439.1"/>
    </source>
</evidence>
<organism evidence="1 2">
    <name type="scientific">Callithrix jacchus</name>
    <name type="common">White-tufted-ear marmoset</name>
    <name type="synonym">Simia Jacchus</name>
    <dbReference type="NCBI Taxonomy" id="9483"/>
    <lineage>
        <taxon>Eukaryota</taxon>
        <taxon>Metazoa</taxon>
        <taxon>Chordata</taxon>
        <taxon>Craniata</taxon>
        <taxon>Vertebrata</taxon>
        <taxon>Euteleostomi</taxon>
        <taxon>Mammalia</taxon>
        <taxon>Eutheria</taxon>
        <taxon>Euarchontoglires</taxon>
        <taxon>Primates</taxon>
        <taxon>Haplorrhini</taxon>
        <taxon>Platyrrhini</taxon>
        <taxon>Cebidae</taxon>
        <taxon>Callitrichinae</taxon>
        <taxon>Callithrix</taxon>
        <taxon>Callithrix</taxon>
    </lineage>
</organism>
<name>A0A8I3WIM6_CALJA</name>
<dbReference type="Ensembl" id="ENSCJAT00000117509.1">
    <property type="protein sequence ID" value="ENSCJAP00000089439.1"/>
    <property type="gene ID" value="ENSCJAG00000084000.1"/>
</dbReference>
<dbReference type="AlphaFoldDB" id="A0A8I3WIM6"/>
<accession>A0A8I3WIM6</accession>